<dbReference type="Proteomes" id="UP000015106">
    <property type="component" value="Chromosome 2"/>
</dbReference>
<sequence length="152" mass="16350">TNLLQQYSSHPSPLYSSRSISPSADIASEPTQSSRTCPSGEHLYIIILQWLRAAPTTHQLPVRRPGIHLDCSGGSECRRSFLQVRQQGLRALQLHENQGRVPCRAELSSGGSAVASARKQPGGILSEPQGSCRRADAKCSSHCTSFQGPAMG</sequence>
<accession>A0A8R7TDA6</accession>
<reference evidence="3" key="1">
    <citation type="journal article" date="2013" name="Nature">
        <title>Draft genome of the wheat A-genome progenitor Triticum urartu.</title>
        <authorList>
            <person name="Ling H.Q."/>
            <person name="Zhao S."/>
            <person name="Liu D."/>
            <person name="Wang J."/>
            <person name="Sun H."/>
            <person name="Zhang C."/>
            <person name="Fan H."/>
            <person name="Li D."/>
            <person name="Dong L."/>
            <person name="Tao Y."/>
            <person name="Gao C."/>
            <person name="Wu H."/>
            <person name="Li Y."/>
            <person name="Cui Y."/>
            <person name="Guo X."/>
            <person name="Zheng S."/>
            <person name="Wang B."/>
            <person name="Yu K."/>
            <person name="Liang Q."/>
            <person name="Yang W."/>
            <person name="Lou X."/>
            <person name="Chen J."/>
            <person name="Feng M."/>
            <person name="Jian J."/>
            <person name="Zhang X."/>
            <person name="Luo G."/>
            <person name="Jiang Y."/>
            <person name="Liu J."/>
            <person name="Wang Z."/>
            <person name="Sha Y."/>
            <person name="Zhang B."/>
            <person name="Wu H."/>
            <person name="Tang D."/>
            <person name="Shen Q."/>
            <person name="Xue P."/>
            <person name="Zou S."/>
            <person name="Wang X."/>
            <person name="Liu X."/>
            <person name="Wang F."/>
            <person name="Yang Y."/>
            <person name="An X."/>
            <person name="Dong Z."/>
            <person name="Zhang K."/>
            <person name="Zhang X."/>
            <person name="Luo M.C."/>
            <person name="Dvorak J."/>
            <person name="Tong Y."/>
            <person name="Wang J."/>
            <person name="Yang H."/>
            <person name="Li Z."/>
            <person name="Wang D."/>
            <person name="Zhang A."/>
            <person name="Wang J."/>
        </authorList>
    </citation>
    <scope>NUCLEOTIDE SEQUENCE</scope>
    <source>
        <strain evidence="3">cv. G1812</strain>
    </source>
</reference>
<feature type="region of interest" description="Disordered" evidence="1">
    <location>
        <begin position="1"/>
        <end position="35"/>
    </location>
</feature>
<evidence type="ECO:0000313" key="2">
    <source>
        <dbReference type="EnsemblPlants" id="TuG1812G0200001073.01.T02"/>
    </source>
</evidence>
<reference evidence="2" key="2">
    <citation type="submission" date="2018-03" db="EMBL/GenBank/DDBJ databases">
        <title>The Triticum urartu genome reveals the dynamic nature of wheat genome evolution.</title>
        <authorList>
            <person name="Ling H."/>
            <person name="Ma B."/>
            <person name="Shi X."/>
            <person name="Liu H."/>
            <person name="Dong L."/>
            <person name="Sun H."/>
            <person name="Cao Y."/>
            <person name="Gao Q."/>
            <person name="Zheng S."/>
            <person name="Li Y."/>
            <person name="Yu Y."/>
            <person name="Du H."/>
            <person name="Qi M."/>
            <person name="Li Y."/>
            <person name="Yu H."/>
            <person name="Cui Y."/>
            <person name="Wang N."/>
            <person name="Chen C."/>
            <person name="Wu H."/>
            <person name="Zhao Y."/>
            <person name="Zhang J."/>
            <person name="Li Y."/>
            <person name="Zhou W."/>
            <person name="Zhang B."/>
            <person name="Hu W."/>
            <person name="Eijk M."/>
            <person name="Tang J."/>
            <person name="Witsenboer H."/>
            <person name="Zhao S."/>
            <person name="Li Z."/>
            <person name="Zhang A."/>
            <person name="Wang D."/>
            <person name="Liang C."/>
        </authorList>
    </citation>
    <scope>NUCLEOTIDE SEQUENCE [LARGE SCALE GENOMIC DNA]</scope>
    <source>
        <strain evidence="2">cv. G1812</strain>
    </source>
</reference>
<evidence type="ECO:0000313" key="3">
    <source>
        <dbReference type="Proteomes" id="UP000015106"/>
    </source>
</evidence>
<evidence type="ECO:0000256" key="1">
    <source>
        <dbReference type="SAM" id="MobiDB-lite"/>
    </source>
</evidence>
<protein>
    <submittedName>
        <fullName evidence="2">Uncharacterized protein</fullName>
    </submittedName>
</protein>
<name>A0A8R7TDA6_TRIUA</name>
<dbReference type="AlphaFoldDB" id="A0A8R7TDA6"/>
<proteinExistence type="predicted"/>
<organism evidence="2 3">
    <name type="scientific">Triticum urartu</name>
    <name type="common">Red wild einkorn</name>
    <name type="synonym">Crithodium urartu</name>
    <dbReference type="NCBI Taxonomy" id="4572"/>
    <lineage>
        <taxon>Eukaryota</taxon>
        <taxon>Viridiplantae</taxon>
        <taxon>Streptophyta</taxon>
        <taxon>Embryophyta</taxon>
        <taxon>Tracheophyta</taxon>
        <taxon>Spermatophyta</taxon>
        <taxon>Magnoliopsida</taxon>
        <taxon>Liliopsida</taxon>
        <taxon>Poales</taxon>
        <taxon>Poaceae</taxon>
        <taxon>BOP clade</taxon>
        <taxon>Pooideae</taxon>
        <taxon>Triticodae</taxon>
        <taxon>Triticeae</taxon>
        <taxon>Triticinae</taxon>
        <taxon>Triticum</taxon>
    </lineage>
</organism>
<dbReference type="EnsemblPlants" id="TuG1812G0200001073.01.T02">
    <property type="protein sequence ID" value="TuG1812G0200001073.01.T02"/>
    <property type="gene ID" value="TuG1812G0200001073.01"/>
</dbReference>
<reference evidence="2" key="3">
    <citation type="submission" date="2022-06" db="UniProtKB">
        <authorList>
            <consortium name="EnsemblPlants"/>
        </authorList>
    </citation>
    <scope>IDENTIFICATION</scope>
</reference>
<keyword evidence="3" id="KW-1185">Reference proteome</keyword>
<dbReference type="Gramene" id="TuG1812G0200001073.01.T02">
    <property type="protein sequence ID" value="TuG1812G0200001073.01.T02"/>
    <property type="gene ID" value="TuG1812G0200001073.01"/>
</dbReference>
<feature type="compositionally biased region" description="Low complexity" evidence="1">
    <location>
        <begin position="8"/>
        <end position="23"/>
    </location>
</feature>